<dbReference type="InterPro" id="IPR025867">
    <property type="entry name" value="MnmE_helical"/>
</dbReference>
<dbReference type="Gene3D" id="3.30.1360.120">
    <property type="entry name" value="Probable tRNA modification gtpase trme, domain 1"/>
    <property type="match status" value="1"/>
</dbReference>
<comment type="caution">
    <text evidence="8">The sequence shown here is derived from an EMBL/GenBank/DDBJ whole genome shotgun (WGS) entry which is preliminary data.</text>
</comment>
<dbReference type="Pfam" id="PF12631">
    <property type="entry name" value="MnmE_helical"/>
    <property type="match status" value="1"/>
</dbReference>
<evidence type="ECO:0000259" key="7">
    <source>
        <dbReference type="PROSITE" id="PS51709"/>
    </source>
</evidence>
<dbReference type="NCBIfam" id="TIGR00450">
    <property type="entry name" value="mnmE_trmE_thdF"/>
    <property type="match status" value="1"/>
</dbReference>
<dbReference type="InterPro" id="IPR004520">
    <property type="entry name" value="GTPase_MnmE"/>
</dbReference>
<dbReference type="NCBIfam" id="TIGR00231">
    <property type="entry name" value="small_GTP"/>
    <property type="match status" value="1"/>
</dbReference>
<dbReference type="GO" id="GO:0005739">
    <property type="term" value="C:mitochondrion"/>
    <property type="evidence" value="ECO:0007669"/>
    <property type="project" value="UniProtKB-SubCell"/>
</dbReference>
<feature type="domain" description="TrmE-type G" evidence="7">
    <location>
        <begin position="218"/>
        <end position="384"/>
    </location>
</feature>
<dbReference type="PANTHER" id="PTHR42714:SF2">
    <property type="entry name" value="TRNA MODIFICATION GTPASE GTPBP3, MITOCHONDRIAL"/>
    <property type="match status" value="1"/>
</dbReference>
<comment type="similarity">
    <text evidence="2 6">Belongs to the TRAFAC class TrmE-Era-EngA-EngB-Septin-like GTPase superfamily. TrmE GTPase family.</text>
</comment>
<sequence>MARAFSAASKTIFALSSGSTPSAIAIIRLSGSESVSCLKRLTKKPEFRARELFYAPLYDEQNQLLDRAMAVYMPGPSTFTGEDTVEFYVHGGRAVVNAVLGTLKKMPNVDSAKAGEFTKRAFFNGKMDLSQVEALGDLISADTERQRSLALSQDNVDQKLRPIRENLLHLMARFEAAIDFADDVQLDRLGYDEAAQEILEKLLAMRRSAQKGCLIREGARVALVGRTNVGKSSIINKLAEREVAIVSNISGTTRDSLEVRIQLNALPVTVTDTAGIRESDCALEGEGIRRSIQRAQEANIVLLVVDLSRCSDLNEEVAYLLDQIGELDPAVTVAVVLNKSDVCGGSELELTLDERFSKFTVVKTSCRAESGISPLVDVVSEAVENLTGEESSTDDVVLSRFRQIQLIDEAIEELEEFEDAKDAAIAAQHLRNAADLIGEVAGAIVNEQILDSIFSQFCIGK</sequence>
<evidence type="ECO:0000256" key="5">
    <source>
        <dbReference type="ARBA" id="ARBA00023134"/>
    </source>
</evidence>
<evidence type="ECO:0000313" key="8">
    <source>
        <dbReference type="EMBL" id="TKR92512.1"/>
    </source>
</evidence>
<dbReference type="NCBIfam" id="NF003661">
    <property type="entry name" value="PRK05291.1-3"/>
    <property type="match status" value="1"/>
</dbReference>
<dbReference type="InterPro" id="IPR018948">
    <property type="entry name" value="GTP-bd_TrmE_N"/>
</dbReference>
<dbReference type="InterPro" id="IPR027417">
    <property type="entry name" value="P-loop_NTPase"/>
</dbReference>
<dbReference type="InterPro" id="IPR006073">
    <property type="entry name" value="GTP-bd"/>
</dbReference>
<protein>
    <recommendedName>
        <fullName evidence="7">TrmE-type G domain-containing protein</fullName>
    </recommendedName>
</protein>
<dbReference type="Proteomes" id="UP000298663">
    <property type="component" value="Unassembled WGS sequence"/>
</dbReference>
<accession>A0A4U5P8C5</accession>
<dbReference type="CDD" id="cd14858">
    <property type="entry name" value="TrmE_N"/>
    <property type="match status" value="1"/>
</dbReference>
<dbReference type="OrthoDB" id="188276at2759"/>
<dbReference type="Gene3D" id="1.20.120.430">
    <property type="entry name" value="tRNA modification GTPase MnmE domain 2"/>
    <property type="match status" value="1"/>
</dbReference>
<dbReference type="STRING" id="34508.A0A4U5P8C5"/>
<dbReference type="CDD" id="cd04164">
    <property type="entry name" value="trmE"/>
    <property type="match status" value="1"/>
</dbReference>
<evidence type="ECO:0000256" key="2">
    <source>
        <dbReference type="ARBA" id="ARBA00011043"/>
    </source>
</evidence>
<dbReference type="GO" id="GO:0003924">
    <property type="term" value="F:GTPase activity"/>
    <property type="evidence" value="ECO:0007669"/>
    <property type="project" value="InterPro"/>
</dbReference>
<dbReference type="EMBL" id="AZBU02000002">
    <property type="protein sequence ID" value="TKR92512.1"/>
    <property type="molecule type" value="Genomic_DNA"/>
</dbReference>
<dbReference type="PANTHER" id="PTHR42714">
    <property type="entry name" value="TRNA MODIFICATION GTPASE GTPBP3"/>
    <property type="match status" value="1"/>
</dbReference>
<keyword evidence="3 6" id="KW-0819">tRNA processing</keyword>
<keyword evidence="4 6" id="KW-0547">Nucleotide-binding</keyword>
<dbReference type="Pfam" id="PF10396">
    <property type="entry name" value="TrmE_N"/>
    <property type="match status" value="1"/>
</dbReference>
<dbReference type="FunFam" id="3.30.1360.120:FF:000007">
    <property type="entry name" value="tRNA modification GTPase GTPBP3, mitochondrial"/>
    <property type="match status" value="1"/>
</dbReference>
<dbReference type="GO" id="GO:0005525">
    <property type="term" value="F:GTP binding"/>
    <property type="evidence" value="ECO:0007669"/>
    <property type="project" value="UniProtKB-KW"/>
</dbReference>
<comment type="subcellular location">
    <subcellularLocation>
        <location evidence="1">Mitochondrion</location>
    </subcellularLocation>
</comment>
<name>A0A4U5P8C5_STECR</name>
<organism evidence="8 9">
    <name type="scientific">Steinernema carpocapsae</name>
    <name type="common">Entomopathogenic nematode</name>
    <dbReference type="NCBI Taxonomy" id="34508"/>
    <lineage>
        <taxon>Eukaryota</taxon>
        <taxon>Metazoa</taxon>
        <taxon>Ecdysozoa</taxon>
        <taxon>Nematoda</taxon>
        <taxon>Chromadorea</taxon>
        <taxon>Rhabditida</taxon>
        <taxon>Tylenchina</taxon>
        <taxon>Panagrolaimomorpha</taxon>
        <taxon>Strongyloidoidea</taxon>
        <taxon>Steinernematidae</taxon>
        <taxon>Steinernema</taxon>
    </lineage>
</organism>
<evidence type="ECO:0000313" key="9">
    <source>
        <dbReference type="Proteomes" id="UP000298663"/>
    </source>
</evidence>
<gene>
    <name evidence="8" type="ORF">L596_007150</name>
</gene>
<evidence type="ECO:0000256" key="4">
    <source>
        <dbReference type="ARBA" id="ARBA00022741"/>
    </source>
</evidence>
<dbReference type="SUPFAM" id="SSF52540">
    <property type="entry name" value="P-loop containing nucleoside triphosphate hydrolases"/>
    <property type="match status" value="1"/>
</dbReference>
<dbReference type="GO" id="GO:0030488">
    <property type="term" value="P:tRNA methylation"/>
    <property type="evidence" value="ECO:0007669"/>
    <property type="project" value="TreeGrafter"/>
</dbReference>
<evidence type="ECO:0000256" key="1">
    <source>
        <dbReference type="ARBA" id="ARBA00004173"/>
    </source>
</evidence>
<keyword evidence="5 6" id="KW-0342">GTP-binding</keyword>
<proteinExistence type="inferred from homology"/>
<evidence type="ECO:0000256" key="6">
    <source>
        <dbReference type="RuleBase" id="RU003313"/>
    </source>
</evidence>
<dbReference type="InterPro" id="IPR027266">
    <property type="entry name" value="TrmE/GcvT-like"/>
</dbReference>
<dbReference type="PROSITE" id="PS51709">
    <property type="entry name" value="G_TRME"/>
    <property type="match status" value="1"/>
</dbReference>
<dbReference type="AlphaFoldDB" id="A0A4U5P8C5"/>
<dbReference type="Gene3D" id="3.40.50.300">
    <property type="entry name" value="P-loop containing nucleotide triphosphate hydrolases"/>
    <property type="match status" value="1"/>
</dbReference>
<reference evidence="8 9" key="1">
    <citation type="journal article" date="2015" name="Genome Biol.">
        <title>Comparative genomics of Steinernema reveals deeply conserved gene regulatory networks.</title>
        <authorList>
            <person name="Dillman A.R."/>
            <person name="Macchietto M."/>
            <person name="Porter C.F."/>
            <person name="Rogers A."/>
            <person name="Williams B."/>
            <person name="Antoshechkin I."/>
            <person name="Lee M.M."/>
            <person name="Goodwin Z."/>
            <person name="Lu X."/>
            <person name="Lewis E.E."/>
            <person name="Goodrich-Blair H."/>
            <person name="Stock S.P."/>
            <person name="Adams B.J."/>
            <person name="Sternberg P.W."/>
            <person name="Mortazavi A."/>
        </authorList>
    </citation>
    <scope>NUCLEOTIDE SEQUENCE [LARGE SCALE GENOMIC DNA]</scope>
    <source>
        <strain evidence="8 9">ALL</strain>
    </source>
</reference>
<reference evidence="8 9" key="2">
    <citation type="journal article" date="2019" name="G3 (Bethesda)">
        <title>Hybrid Assembly of the Genome of the Entomopathogenic Nematode Steinernema carpocapsae Identifies the X-Chromosome.</title>
        <authorList>
            <person name="Serra L."/>
            <person name="Macchietto M."/>
            <person name="Macias-Munoz A."/>
            <person name="McGill C.J."/>
            <person name="Rodriguez I.M."/>
            <person name="Rodriguez B."/>
            <person name="Murad R."/>
            <person name="Mortazavi A."/>
        </authorList>
    </citation>
    <scope>NUCLEOTIDE SEQUENCE [LARGE SCALE GENOMIC DNA]</scope>
    <source>
        <strain evidence="8 9">ALL</strain>
    </source>
</reference>
<dbReference type="Pfam" id="PF01926">
    <property type="entry name" value="MMR_HSR1"/>
    <property type="match status" value="1"/>
</dbReference>
<evidence type="ECO:0000256" key="3">
    <source>
        <dbReference type="ARBA" id="ARBA00022694"/>
    </source>
</evidence>
<dbReference type="InterPro" id="IPR027368">
    <property type="entry name" value="MnmE_dom2"/>
</dbReference>
<dbReference type="GO" id="GO:0002098">
    <property type="term" value="P:tRNA wobble uridine modification"/>
    <property type="evidence" value="ECO:0007669"/>
    <property type="project" value="TreeGrafter"/>
</dbReference>
<keyword evidence="9" id="KW-1185">Reference proteome</keyword>
<dbReference type="HAMAP" id="MF_00379">
    <property type="entry name" value="GTPase_MnmE"/>
    <property type="match status" value="1"/>
</dbReference>
<dbReference type="InterPro" id="IPR031168">
    <property type="entry name" value="G_TrmE"/>
</dbReference>
<dbReference type="InterPro" id="IPR005225">
    <property type="entry name" value="Small_GTP-bd"/>
</dbReference>